<feature type="domain" description="PAC" evidence="10">
    <location>
        <begin position="760"/>
        <end position="822"/>
    </location>
</feature>
<dbReference type="PROSITE" id="PS50113">
    <property type="entry name" value="PAC"/>
    <property type="match status" value="3"/>
</dbReference>
<evidence type="ECO:0000259" key="10">
    <source>
        <dbReference type="PROSITE" id="PS50113"/>
    </source>
</evidence>
<dbReference type="SUPFAM" id="SSF47384">
    <property type="entry name" value="Homodimeric domain of signal transducing histidine kinase"/>
    <property type="match status" value="1"/>
</dbReference>
<dbReference type="CDD" id="cd00082">
    <property type="entry name" value="HisKA"/>
    <property type="match status" value="1"/>
</dbReference>
<name>A0ABD5PVW3_9EURY</name>
<dbReference type="SMART" id="SM00065">
    <property type="entry name" value="GAF"/>
    <property type="match status" value="1"/>
</dbReference>
<dbReference type="Pfam" id="PF13426">
    <property type="entry name" value="PAS_9"/>
    <property type="match status" value="1"/>
</dbReference>
<dbReference type="Pfam" id="PF02518">
    <property type="entry name" value="HATPase_c"/>
    <property type="match status" value="1"/>
</dbReference>
<dbReference type="PRINTS" id="PR00344">
    <property type="entry name" value="BCTRLSENSOR"/>
</dbReference>
<dbReference type="InterPro" id="IPR036097">
    <property type="entry name" value="HisK_dim/P_sf"/>
</dbReference>
<keyword evidence="12" id="KW-1185">Reference proteome</keyword>
<keyword evidence="3" id="KW-0597">Phosphoprotein</keyword>
<dbReference type="EMBL" id="JBHSFA010000011">
    <property type="protein sequence ID" value="MFC4544445.1"/>
    <property type="molecule type" value="Genomic_DNA"/>
</dbReference>
<evidence type="ECO:0000256" key="1">
    <source>
        <dbReference type="ARBA" id="ARBA00000085"/>
    </source>
</evidence>
<feature type="domain" description="PAS" evidence="9">
    <location>
        <begin position="163"/>
        <end position="208"/>
    </location>
</feature>
<evidence type="ECO:0000256" key="4">
    <source>
        <dbReference type="ARBA" id="ARBA00022679"/>
    </source>
</evidence>
<comment type="catalytic activity">
    <reaction evidence="1">
        <text>ATP + protein L-histidine = ADP + protein N-phospho-L-histidine.</text>
        <dbReference type="EC" id="2.7.13.3"/>
    </reaction>
</comment>
<sequence>MSKRVTDSGLTVQSEGADGLGLQWHGTLADAIDGGVYHLDADDAIVAVDDRLVDMTGYDRSALLGEHASILFDARDLAEIDRRLEQVGETDADRVVERDLAFRTDGETTVPCTVRCSLLTIDGERRGTAGIVRERSDGLRDADAPRVDSPASGPDSDPTRPPGDGSVRSVLDEAEVGVFILDETFEVAWINETTEAYFGLDRAGAVGRDKRDLIEETIRTRIDDGERFAETVTATYDDNSYVERFECHVTPGEDREERWLEHLSKPIDSGPYAGGRIELYYDVTERHRHAAQLRDLNAAVREWFAGESREGIADRACRALADVLELEINGVFLADDAGNALEPAAWTDRAAATFDDLPTFEGEGVAWRVYESGEPAIYDDIRTAADAYDQETPIRGEIVLPVGDHGVVIAGSTQEGAFDENDLTLAKIAASSLGAAFDRVQHERQLERERTQTERLLQTAPIAIAVHDADGETVLANRRAEDVPGLTRWGSTDGSNRESDWRVSTADGTVLDPAETPAARVRVTGDPVTDAELAIEGPSGDRIWVSVNAAPVLDDDGAVDRVVTTADDITRLKEHERQLERRKRELESELGEVLGRVSDAFYALDEEWRFTHVNEQAEELLDYSRAALLGSNIWELFPDASPDLFDRYHEAMETQEPVSWERYSESLDIWMEIQAYPSETGLSVYFRDITERKERVRRLEVSERRYRTLAESYPGGVVVMYDEDLEYTLADGQGFANLPVSGADLEGNRPRDVFPDDTASALEATFGAALDGEKRTAEIEYADREWRVKAVPIRDDDGRVVSGMATAQDVTERKERERELATYETVVETMDDGIYALDAEGRFSTVNRAYTELTGYDRDELLGSHASLVVDETVMGEARTAATDAGVSTIETDIETRRGDRVPIEATVTRVSGADGKHERLGVVRDVTERKERQRKLEASEQRYRTLAENFPNGVVALFDDDLRFTAAGGQLVDEFGVDRDDLIGQSIAERYPDDLSAEIEPHFRAALDGEERSFEVTYRGRELLAHTLPIEPAGEDHRGMLVVQDVTERNEYRRQLEASNERLEQFAYAASHDLQEPLRMVTSYLQLIERRYGDALDEDGEEFLEFAVDGARRMREMIDGLLEYSRVETRGDPFETIDLDDVVDDVRTDLQLRIEETDAEITSESLPAVHGDGGQLRQVFQNLLSNAIEYSGDDPPRIEITAEQCGARDVPEQPGTAAGADGADWIVSVHDEGIGIDPDETDRIFEVFQRLHGHEEHDGTGIGLALCRRIVERHGGAIWVDSEPGEETTVSFTLPAARN</sequence>
<evidence type="ECO:0000259" key="8">
    <source>
        <dbReference type="PROSITE" id="PS50109"/>
    </source>
</evidence>
<dbReference type="EC" id="2.7.13.3" evidence="2"/>
<feature type="compositionally biased region" description="Basic and acidic residues" evidence="7">
    <location>
        <begin position="130"/>
        <end position="146"/>
    </location>
</feature>
<feature type="region of interest" description="Disordered" evidence="7">
    <location>
        <begin position="130"/>
        <end position="168"/>
    </location>
</feature>
<dbReference type="InterPro" id="IPR003594">
    <property type="entry name" value="HATPase_dom"/>
</dbReference>
<evidence type="ECO:0000256" key="6">
    <source>
        <dbReference type="SAM" id="Coils"/>
    </source>
</evidence>
<evidence type="ECO:0000256" key="3">
    <source>
        <dbReference type="ARBA" id="ARBA00022553"/>
    </source>
</evidence>
<dbReference type="Gene3D" id="3.30.565.10">
    <property type="entry name" value="Histidine kinase-like ATPase, C-terminal domain"/>
    <property type="match status" value="1"/>
</dbReference>
<feature type="domain" description="PAS" evidence="9">
    <location>
        <begin position="28"/>
        <end position="91"/>
    </location>
</feature>
<evidence type="ECO:0000256" key="2">
    <source>
        <dbReference type="ARBA" id="ARBA00012438"/>
    </source>
</evidence>
<dbReference type="SUPFAM" id="SSF55874">
    <property type="entry name" value="ATPase domain of HSP90 chaperone/DNA topoisomerase II/histidine kinase"/>
    <property type="match status" value="1"/>
</dbReference>
<dbReference type="InterPro" id="IPR029016">
    <property type="entry name" value="GAF-like_dom_sf"/>
</dbReference>
<dbReference type="InterPro" id="IPR052162">
    <property type="entry name" value="Sensor_kinase/Photoreceptor"/>
</dbReference>
<feature type="domain" description="PAS" evidence="9">
    <location>
        <begin position="940"/>
        <end position="1011"/>
    </location>
</feature>
<dbReference type="CDD" id="cd00130">
    <property type="entry name" value="PAS"/>
    <property type="match status" value="6"/>
</dbReference>
<dbReference type="PROSITE" id="PS50109">
    <property type="entry name" value="HIS_KIN"/>
    <property type="match status" value="1"/>
</dbReference>
<evidence type="ECO:0000256" key="5">
    <source>
        <dbReference type="ARBA" id="ARBA00022777"/>
    </source>
</evidence>
<dbReference type="InterPro" id="IPR035965">
    <property type="entry name" value="PAS-like_dom_sf"/>
</dbReference>
<feature type="domain" description="PAC" evidence="10">
    <location>
        <begin position="529"/>
        <end position="581"/>
    </location>
</feature>
<feature type="domain" description="PAC" evidence="10">
    <location>
        <begin position="888"/>
        <end position="939"/>
    </location>
</feature>
<feature type="domain" description="PAS" evidence="9">
    <location>
        <begin position="586"/>
        <end position="655"/>
    </location>
</feature>
<dbReference type="Gene3D" id="3.30.450.20">
    <property type="entry name" value="PAS domain"/>
    <property type="match status" value="7"/>
</dbReference>
<keyword evidence="4" id="KW-0808">Transferase</keyword>
<accession>A0ABD5PVW3</accession>
<dbReference type="InterPro" id="IPR000014">
    <property type="entry name" value="PAS"/>
</dbReference>
<dbReference type="InterPro" id="IPR013767">
    <property type="entry name" value="PAS_fold"/>
</dbReference>
<feature type="coiled-coil region" evidence="6">
    <location>
        <begin position="569"/>
        <end position="596"/>
    </location>
</feature>
<reference evidence="11 12" key="1">
    <citation type="journal article" date="2019" name="Int. J. Syst. Evol. Microbiol.">
        <title>The Global Catalogue of Microorganisms (GCM) 10K type strain sequencing project: providing services to taxonomists for standard genome sequencing and annotation.</title>
        <authorList>
            <consortium name="The Broad Institute Genomics Platform"/>
            <consortium name="The Broad Institute Genome Sequencing Center for Infectious Disease"/>
            <person name="Wu L."/>
            <person name="Ma J."/>
        </authorList>
    </citation>
    <scope>NUCLEOTIDE SEQUENCE [LARGE SCALE GENOMIC DNA]</scope>
    <source>
        <strain evidence="11 12">WLHS5</strain>
    </source>
</reference>
<dbReference type="PROSITE" id="PS50112">
    <property type="entry name" value="PAS"/>
    <property type="match status" value="5"/>
</dbReference>
<dbReference type="GO" id="GO:0004673">
    <property type="term" value="F:protein histidine kinase activity"/>
    <property type="evidence" value="ECO:0007669"/>
    <property type="project" value="UniProtKB-EC"/>
</dbReference>
<keyword evidence="5" id="KW-0418">Kinase</keyword>
<dbReference type="InterPro" id="IPR000700">
    <property type="entry name" value="PAS-assoc_C"/>
</dbReference>
<protein>
    <recommendedName>
        <fullName evidence="2">histidine kinase</fullName>
        <ecNumber evidence="2">2.7.13.3</ecNumber>
    </recommendedName>
</protein>
<dbReference type="Pfam" id="PF00989">
    <property type="entry name" value="PAS"/>
    <property type="match status" value="1"/>
</dbReference>
<dbReference type="RefSeq" id="WP_250141178.1">
    <property type="nucleotide sequence ID" value="NZ_JALIQP010000003.1"/>
</dbReference>
<dbReference type="Gene3D" id="3.30.450.40">
    <property type="match status" value="1"/>
</dbReference>
<dbReference type="SUPFAM" id="SSF55785">
    <property type="entry name" value="PYP-like sensor domain (PAS domain)"/>
    <property type="match status" value="7"/>
</dbReference>
<evidence type="ECO:0000313" key="11">
    <source>
        <dbReference type="EMBL" id="MFC4544445.1"/>
    </source>
</evidence>
<dbReference type="PANTHER" id="PTHR43304:SF1">
    <property type="entry name" value="PAC DOMAIN-CONTAINING PROTEIN"/>
    <property type="match status" value="1"/>
</dbReference>
<gene>
    <name evidence="11" type="ORF">ACFO5R_21170</name>
</gene>
<dbReference type="NCBIfam" id="TIGR00229">
    <property type="entry name" value="sensory_box"/>
    <property type="match status" value="5"/>
</dbReference>
<feature type="domain" description="PAS" evidence="9">
    <location>
        <begin position="819"/>
        <end position="897"/>
    </location>
</feature>
<dbReference type="PANTHER" id="PTHR43304">
    <property type="entry name" value="PHYTOCHROME-LIKE PROTEIN CPH1"/>
    <property type="match status" value="1"/>
</dbReference>
<dbReference type="InterPro" id="IPR013656">
    <property type="entry name" value="PAS_4"/>
</dbReference>
<dbReference type="InterPro" id="IPR005467">
    <property type="entry name" value="His_kinase_dom"/>
</dbReference>
<evidence type="ECO:0000313" key="12">
    <source>
        <dbReference type="Proteomes" id="UP001595898"/>
    </source>
</evidence>
<organism evidence="11 12">
    <name type="scientific">Halosolutus amylolyticus</name>
    <dbReference type="NCBI Taxonomy" id="2932267"/>
    <lineage>
        <taxon>Archaea</taxon>
        <taxon>Methanobacteriati</taxon>
        <taxon>Methanobacteriota</taxon>
        <taxon>Stenosarchaea group</taxon>
        <taxon>Halobacteria</taxon>
        <taxon>Halobacteriales</taxon>
        <taxon>Natrialbaceae</taxon>
        <taxon>Halosolutus</taxon>
    </lineage>
</organism>
<dbReference type="SUPFAM" id="SSF55781">
    <property type="entry name" value="GAF domain-like"/>
    <property type="match status" value="1"/>
</dbReference>
<dbReference type="SMART" id="SM00387">
    <property type="entry name" value="HATPase_c"/>
    <property type="match status" value="1"/>
</dbReference>
<dbReference type="InterPro" id="IPR001610">
    <property type="entry name" value="PAC"/>
</dbReference>
<dbReference type="Pfam" id="PF13185">
    <property type="entry name" value="GAF_2"/>
    <property type="match status" value="1"/>
</dbReference>
<evidence type="ECO:0000256" key="7">
    <source>
        <dbReference type="SAM" id="MobiDB-lite"/>
    </source>
</evidence>
<dbReference type="InterPro" id="IPR036890">
    <property type="entry name" value="HATPase_C_sf"/>
</dbReference>
<dbReference type="InterPro" id="IPR004358">
    <property type="entry name" value="Sig_transdc_His_kin-like_C"/>
</dbReference>
<dbReference type="SMART" id="SM00086">
    <property type="entry name" value="PAC"/>
    <property type="match status" value="3"/>
</dbReference>
<dbReference type="Gene3D" id="1.10.287.130">
    <property type="match status" value="1"/>
</dbReference>
<comment type="caution">
    <text evidence="11">The sequence shown here is derived from an EMBL/GenBank/DDBJ whole genome shotgun (WGS) entry which is preliminary data.</text>
</comment>
<dbReference type="Pfam" id="PF08448">
    <property type="entry name" value="PAS_4"/>
    <property type="match status" value="5"/>
</dbReference>
<dbReference type="Pfam" id="PF00512">
    <property type="entry name" value="HisKA"/>
    <property type="match status" value="1"/>
</dbReference>
<proteinExistence type="predicted"/>
<dbReference type="SMART" id="SM00091">
    <property type="entry name" value="PAS"/>
    <property type="match status" value="7"/>
</dbReference>
<dbReference type="InterPro" id="IPR003018">
    <property type="entry name" value="GAF"/>
</dbReference>
<dbReference type="InterPro" id="IPR003661">
    <property type="entry name" value="HisK_dim/P_dom"/>
</dbReference>
<dbReference type="FunFam" id="3.30.565.10:FF:000006">
    <property type="entry name" value="Sensor histidine kinase WalK"/>
    <property type="match status" value="1"/>
</dbReference>
<dbReference type="SMART" id="SM00388">
    <property type="entry name" value="HisKA"/>
    <property type="match status" value="1"/>
</dbReference>
<feature type="domain" description="Histidine kinase" evidence="8">
    <location>
        <begin position="1070"/>
        <end position="1299"/>
    </location>
</feature>
<keyword evidence="6" id="KW-0175">Coiled coil</keyword>
<dbReference type="Proteomes" id="UP001595898">
    <property type="component" value="Unassembled WGS sequence"/>
</dbReference>
<evidence type="ECO:0000259" key="9">
    <source>
        <dbReference type="PROSITE" id="PS50112"/>
    </source>
</evidence>